<keyword evidence="6" id="KW-0342">GTP-binding</keyword>
<evidence type="ECO:0000256" key="1">
    <source>
        <dbReference type="ARBA" id="ARBA00004496"/>
    </source>
</evidence>
<dbReference type="CDD" id="cd04096">
    <property type="entry name" value="eEF2_snRNP_like_C"/>
    <property type="match status" value="1"/>
</dbReference>
<dbReference type="GO" id="GO:0043022">
    <property type="term" value="F:ribosome binding"/>
    <property type="evidence" value="ECO:0007669"/>
    <property type="project" value="TreeGrafter"/>
</dbReference>
<protein>
    <recommendedName>
        <fullName evidence="8">Ribosome assembly protein 1</fullName>
    </recommendedName>
    <alternativeName>
        <fullName evidence="9">Elongation factor-like 1</fullName>
    </alternativeName>
</protein>
<dbReference type="SUPFAM" id="SSF54211">
    <property type="entry name" value="Ribosomal protein S5 domain 2-like"/>
    <property type="match status" value="1"/>
</dbReference>
<dbReference type="InterPro" id="IPR056752">
    <property type="entry name" value="EFL1"/>
</dbReference>
<proteinExistence type="predicted"/>
<dbReference type="Gene3D" id="3.40.50.300">
    <property type="entry name" value="P-loop containing nucleotide triphosphate hydrolases"/>
    <property type="match status" value="1"/>
</dbReference>
<evidence type="ECO:0000313" key="12">
    <source>
        <dbReference type="EMBL" id="KAK6171987.1"/>
    </source>
</evidence>
<comment type="subcellular location">
    <subcellularLocation>
        <location evidence="1">Cytoplasm</location>
    </subcellularLocation>
</comment>
<dbReference type="GO" id="GO:0005525">
    <property type="term" value="F:GTP binding"/>
    <property type="evidence" value="ECO:0007669"/>
    <property type="project" value="UniProtKB-KW"/>
</dbReference>
<dbReference type="NCBIfam" id="TIGR00231">
    <property type="entry name" value="small_GTP"/>
    <property type="match status" value="1"/>
</dbReference>
<evidence type="ECO:0000256" key="8">
    <source>
        <dbReference type="ARBA" id="ARBA00068031"/>
    </source>
</evidence>
<dbReference type="SUPFAM" id="SSF54980">
    <property type="entry name" value="EF-G C-terminal domain-like"/>
    <property type="match status" value="2"/>
</dbReference>
<keyword evidence="3" id="KW-0690">Ribosome biogenesis</keyword>
<dbReference type="FunFam" id="3.30.70.870:FF:000002">
    <property type="entry name" value="Translation elongation factor 2"/>
    <property type="match status" value="1"/>
</dbReference>
<dbReference type="CDD" id="cd16261">
    <property type="entry name" value="EF2_snRNP_III"/>
    <property type="match status" value="1"/>
</dbReference>
<dbReference type="SMART" id="SM00838">
    <property type="entry name" value="EFG_C"/>
    <property type="match status" value="1"/>
</dbReference>
<dbReference type="InterPro" id="IPR009000">
    <property type="entry name" value="Transl_B-barrel_sf"/>
</dbReference>
<evidence type="ECO:0000256" key="6">
    <source>
        <dbReference type="ARBA" id="ARBA00023134"/>
    </source>
</evidence>
<dbReference type="InterPro" id="IPR035647">
    <property type="entry name" value="EFG_III/V"/>
</dbReference>
<dbReference type="InterPro" id="IPR014721">
    <property type="entry name" value="Ribsml_uS5_D2-typ_fold_subgr"/>
</dbReference>
<keyword evidence="4" id="KW-0547">Nucleotide-binding</keyword>
<dbReference type="FunFam" id="3.40.50.300:FF:000746">
    <property type="entry name" value="Ribosome assembly protein 1"/>
    <property type="match status" value="1"/>
</dbReference>
<dbReference type="SUPFAM" id="SSF52540">
    <property type="entry name" value="P-loop containing nucleoside triphosphate hydrolases"/>
    <property type="match status" value="1"/>
</dbReference>
<evidence type="ECO:0000256" key="2">
    <source>
        <dbReference type="ARBA" id="ARBA00022490"/>
    </source>
</evidence>
<keyword evidence="5" id="KW-0378">Hydrolase</keyword>
<dbReference type="Gene3D" id="3.30.230.10">
    <property type="match status" value="1"/>
</dbReference>
<dbReference type="AlphaFoldDB" id="A0AAN8P728"/>
<evidence type="ECO:0000256" key="7">
    <source>
        <dbReference type="ARBA" id="ARBA00048548"/>
    </source>
</evidence>
<dbReference type="InterPro" id="IPR005225">
    <property type="entry name" value="Small_GTP-bd"/>
</dbReference>
<dbReference type="CDD" id="cd01681">
    <property type="entry name" value="aeEF2_snRNP_like_IV"/>
    <property type="match status" value="1"/>
</dbReference>
<dbReference type="Pfam" id="PF25118">
    <property type="entry name" value="EFL1"/>
    <property type="match status" value="1"/>
</dbReference>
<dbReference type="CDD" id="cd16268">
    <property type="entry name" value="EF2_II"/>
    <property type="match status" value="1"/>
</dbReference>
<dbReference type="InterPro" id="IPR000640">
    <property type="entry name" value="EFG_V-like"/>
</dbReference>
<comment type="catalytic activity">
    <reaction evidence="7">
        <text>GTP + H2O = GDP + phosphate + H(+)</text>
        <dbReference type="Rhea" id="RHEA:19669"/>
        <dbReference type="ChEBI" id="CHEBI:15377"/>
        <dbReference type="ChEBI" id="CHEBI:15378"/>
        <dbReference type="ChEBI" id="CHEBI:37565"/>
        <dbReference type="ChEBI" id="CHEBI:43474"/>
        <dbReference type="ChEBI" id="CHEBI:58189"/>
    </reaction>
</comment>
<dbReference type="Pfam" id="PF00009">
    <property type="entry name" value="GTP_EFTU"/>
    <property type="match status" value="1"/>
</dbReference>
<dbReference type="Proteomes" id="UP001347796">
    <property type="component" value="Unassembled WGS sequence"/>
</dbReference>
<dbReference type="GO" id="GO:0005829">
    <property type="term" value="C:cytosol"/>
    <property type="evidence" value="ECO:0007669"/>
    <property type="project" value="TreeGrafter"/>
</dbReference>
<dbReference type="Gene3D" id="3.90.1430.10">
    <property type="entry name" value="Yeast translation eEF2 (G' domain)"/>
    <property type="match status" value="1"/>
</dbReference>
<keyword evidence="2" id="KW-0963">Cytoplasm</keyword>
<dbReference type="Gene3D" id="2.40.30.10">
    <property type="entry name" value="Translation factors"/>
    <property type="match status" value="1"/>
</dbReference>
<dbReference type="InterPro" id="IPR004161">
    <property type="entry name" value="EFTu-like_2"/>
</dbReference>
<feature type="compositionally biased region" description="Polar residues" evidence="10">
    <location>
        <begin position="471"/>
        <end position="482"/>
    </location>
</feature>
<dbReference type="Pfam" id="PF14492">
    <property type="entry name" value="EFG_III"/>
    <property type="match status" value="1"/>
</dbReference>
<reference evidence="12 13" key="1">
    <citation type="submission" date="2024-01" db="EMBL/GenBank/DDBJ databases">
        <title>The genome of the rayed Mediterranean limpet Patella caerulea (Linnaeus, 1758).</title>
        <authorList>
            <person name="Anh-Thu Weber A."/>
            <person name="Halstead-Nussloch G."/>
        </authorList>
    </citation>
    <scope>NUCLEOTIDE SEQUENCE [LARGE SCALE GENOMIC DNA]</scope>
    <source>
        <strain evidence="12">AATW-2023a</strain>
        <tissue evidence="12">Whole specimen</tissue>
    </source>
</reference>
<feature type="region of interest" description="Disordered" evidence="10">
    <location>
        <begin position="466"/>
        <end position="488"/>
    </location>
</feature>
<gene>
    <name evidence="12" type="ORF">SNE40_018396</name>
</gene>
<feature type="domain" description="Tr-type G" evidence="11">
    <location>
        <begin position="26"/>
        <end position="267"/>
    </location>
</feature>
<dbReference type="EMBL" id="JAZGQO010000013">
    <property type="protein sequence ID" value="KAK6171987.1"/>
    <property type="molecule type" value="Genomic_DNA"/>
</dbReference>
<evidence type="ECO:0000256" key="10">
    <source>
        <dbReference type="SAM" id="MobiDB-lite"/>
    </source>
</evidence>
<name>A0AAN8P728_PATCE</name>
<comment type="caution">
    <text evidence="12">The sequence shown here is derived from an EMBL/GenBank/DDBJ whole genome shotgun (WGS) entry which is preliminary data.</text>
</comment>
<dbReference type="GO" id="GO:1990904">
    <property type="term" value="C:ribonucleoprotein complex"/>
    <property type="evidence" value="ECO:0007669"/>
    <property type="project" value="TreeGrafter"/>
</dbReference>
<dbReference type="SUPFAM" id="SSF50447">
    <property type="entry name" value="Translation proteins"/>
    <property type="match status" value="1"/>
</dbReference>
<dbReference type="Gene3D" id="3.30.70.240">
    <property type="match status" value="1"/>
</dbReference>
<dbReference type="PRINTS" id="PR00315">
    <property type="entry name" value="ELONGATNFCT"/>
</dbReference>
<dbReference type="FunFam" id="3.90.1430.10:FF:000002">
    <property type="entry name" value="Elongation factor like GTPase 1"/>
    <property type="match status" value="1"/>
</dbReference>
<dbReference type="InterPro" id="IPR020568">
    <property type="entry name" value="Ribosomal_Su5_D2-typ_SF"/>
</dbReference>
<dbReference type="CDD" id="cd01885">
    <property type="entry name" value="EF2"/>
    <property type="match status" value="1"/>
</dbReference>
<evidence type="ECO:0000256" key="9">
    <source>
        <dbReference type="ARBA" id="ARBA00081809"/>
    </source>
</evidence>
<dbReference type="GO" id="GO:0003924">
    <property type="term" value="F:GTPase activity"/>
    <property type="evidence" value="ECO:0007669"/>
    <property type="project" value="InterPro"/>
</dbReference>
<dbReference type="GO" id="GO:0042256">
    <property type="term" value="P:cytosolic ribosome assembly"/>
    <property type="evidence" value="ECO:0007669"/>
    <property type="project" value="TreeGrafter"/>
</dbReference>
<evidence type="ECO:0000256" key="3">
    <source>
        <dbReference type="ARBA" id="ARBA00022517"/>
    </source>
</evidence>
<dbReference type="Pfam" id="PF00679">
    <property type="entry name" value="EFG_C"/>
    <property type="match status" value="1"/>
</dbReference>
<sequence>MPLFFQCYNMKRNTPQQVSSLQHNLSNVRNICILAHVDHGKTTLADALVASNGIISQRMAGKMRYMDSREDEQIRGITMKSSAISLLYNKDDKDYLINLIDSPGHVDFSSEVSTAVRLCDGALLIVDVVEGVCPQTHAVLRQAWLENIKPVLVLNKIDRLITELKFSSTEAYVHLQQILVQVNLLTNELYTSEAMGKTSAVADECSESKSGEAQSYDWTTLEDEEEDKNIFFSPDRGNVIFASALDSWGFTISHFAEMYSKKLGFSKNVLTKTIWGDYYVNMKTKSIQKGAQFKGKKPLFVQLVLDNIWSVYDAIFIKRDKDMIEKIQKTLSLKIAPRDACHNDARVQLQAHTSQWLPISKAVLSIVCDILPSPLQINEERTEKLMCKQAQRFDSLPKETQALKSDFLACKSGDDSPVIVFVSKMFPVDKKILPQNRQRPLTKEELQARREKAVQRHAERMSKLKVDEESINGTPIQDVNDTGQEEEQNDDNQVFIAFARIFSGTIKRGQTLYVLGPKHNPATASHYIDPALCLKDLSSHQHITSFTVNNLYLFMGRELELMEEIPAGNILGIGGLEDHILKSATISSTIYCPAFTSMYFDALPIVRVAIEPKQASNMKAVTDGLKLLNQADPCVIVSVQETGEHVIITAGEVHLQRCIDDLQERYAKVEVTVSKPIVPFRETVTLPPKVDMVNEAIIDQNQPTKSNRLKQFEDDDEVKEEGIVEIFTPDKTCLIRIHCVPLPKAITELLVEHSDLLKALHKTSKTDDTENILNSTAVQNLIDFKSKIANVFNQEHKSWKDACNQIWSFGPKKTGPNILLNRIPDYNRPSVWSCLDTATNSQTFRDLDSCIINGFQMATFAGPMCEEPMHGVCFIIEKWEYLNSTSNGQIDDKCESSSAIPRKRDVYGPLSGQVMSIVKDGCRKSFETQPQRLVAAMYKCEIQATADVLGKLYEVLGKRNGRVLSEEMKEGTQLFIVEATLPVVESFGFADIMRKRTSGLASPQLKFSHWEIIDVDPYWVPTTEEEYLHFGEKADSQNCALTYMNNVRKRKGLKVEEKIVEHGEKQRTLTRNK</sequence>
<dbReference type="InterPro" id="IPR000795">
    <property type="entry name" value="T_Tr_GTP-bd_dom"/>
</dbReference>
<keyword evidence="13" id="KW-1185">Reference proteome</keyword>
<organism evidence="12 13">
    <name type="scientific">Patella caerulea</name>
    <name type="common">Rayed Mediterranean limpet</name>
    <dbReference type="NCBI Taxonomy" id="87958"/>
    <lineage>
        <taxon>Eukaryota</taxon>
        <taxon>Metazoa</taxon>
        <taxon>Spiralia</taxon>
        <taxon>Lophotrochozoa</taxon>
        <taxon>Mollusca</taxon>
        <taxon>Gastropoda</taxon>
        <taxon>Patellogastropoda</taxon>
        <taxon>Patelloidea</taxon>
        <taxon>Patellidae</taxon>
        <taxon>Patella</taxon>
    </lineage>
</organism>
<dbReference type="PANTHER" id="PTHR42908:SF3">
    <property type="entry name" value="ELONGATION FACTOR-LIKE GTPASE 1"/>
    <property type="match status" value="1"/>
</dbReference>
<evidence type="ECO:0000256" key="4">
    <source>
        <dbReference type="ARBA" id="ARBA00022741"/>
    </source>
</evidence>
<dbReference type="InterPro" id="IPR041095">
    <property type="entry name" value="EFG_II"/>
</dbReference>
<dbReference type="InterPro" id="IPR027417">
    <property type="entry name" value="P-loop_NTPase"/>
</dbReference>
<dbReference type="PROSITE" id="PS51722">
    <property type="entry name" value="G_TR_2"/>
    <property type="match status" value="1"/>
</dbReference>
<evidence type="ECO:0000256" key="5">
    <source>
        <dbReference type="ARBA" id="ARBA00022801"/>
    </source>
</evidence>
<evidence type="ECO:0000259" key="11">
    <source>
        <dbReference type="PROSITE" id="PS51722"/>
    </source>
</evidence>
<dbReference type="PANTHER" id="PTHR42908">
    <property type="entry name" value="TRANSLATION ELONGATION FACTOR-RELATED"/>
    <property type="match status" value="1"/>
</dbReference>
<accession>A0AAN8P728</accession>
<dbReference type="FunFam" id="3.30.70.240:FF:000006">
    <property type="entry name" value="Elongation factor like GTPase 1"/>
    <property type="match status" value="1"/>
</dbReference>
<evidence type="ECO:0000313" key="13">
    <source>
        <dbReference type="Proteomes" id="UP001347796"/>
    </source>
</evidence>
<dbReference type="Pfam" id="PF03144">
    <property type="entry name" value="GTP_EFTU_D2"/>
    <property type="match status" value="1"/>
</dbReference>
<dbReference type="Gene3D" id="3.30.70.870">
    <property type="entry name" value="Elongation Factor G (Translational Gtpase), domain 3"/>
    <property type="match status" value="1"/>
</dbReference>